<dbReference type="PANTHER" id="PTHR43685">
    <property type="entry name" value="GLYCOSYLTRANSFERASE"/>
    <property type="match status" value="1"/>
</dbReference>
<keyword evidence="5" id="KW-1185">Reference proteome</keyword>
<evidence type="ECO:0000259" key="2">
    <source>
        <dbReference type="Pfam" id="PF00535"/>
    </source>
</evidence>
<dbReference type="InterPro" id="IPR050834">
    <property type="entry name" value="Glycosyltransf_2"/>
</dbReference>
<dbReference type="InterPro" id="IPR006103">
    <property type="entry name" value="Glyco_hydro_2_cat"/>
</dbReference>
<dbReference type="InterPro" id="IPR017853">
    <property type="entry name" value="GH"/>
</dbReference>
<feature type="domain" description="Glycosyltransferase 2-like" evidence="2">
    <location>
        <begin position="314"/>
        <end position="470"/>
    </location>
</feature>
<evidence type="ECO:0000256" key="1">
    <source>
        <dbReference type="SAM" id="Phobius"/>
    </source>
</evidence>
<comment type="caution">
    <text evidence="4">The sequence shown here is derived from an EMBL/GenBank/DDBJ whole genome shotgun (WGS) entry which is preliminary data.</text>
</comment>
<dbReference type="EMBL" id="BJYT01000028">
    <property type="protein sequence ID" value="GEO11780.1"/>
    <property type="molecule type" value="Genomic_DNA"/>
</dbReference>
<dbReference type="AlphaFoldDB" id="A0A512BIJ6"/>
<feature type="transmembrane region" description="Helical" evidence="1">
    <location>
        <begin position="775"/>
        <end position="793"/>
    </location>
</feature>
<dbReference type="Pfam" id="PF00535">
    <property type="entry name" value="Glycos_transf_2"/>
    <property type="match status" value="1"/>
</dbReference>
<dbReference type="Gene3D" id="3.20.20.80">
    <property type="entry name" value="Glycosidases"/>
    <property type="match status" value="1"/>
</dbReference>
<dbReference type="PANTHER" id="PTHR43685:SF3">
    <property type="entry name" value="SLR2126 PROTEIN"/>
    <property type="match status" value="1"/>
</dbReference>
<dbReference type="Gene3D" id="3.90.550.10">
    <property type="entry name" value="Spore Coat Polysaccharide Biosynthesis Protein SpsA, Chain A"/>
    <property type="match status" value="1"/>
</dbReference>
<evidence type="ECO:0000259" key="3">
    <source>
        <dbReference type="Pfam" id="PF02836"/>
    </source>
</evidence>
<dbReference type="Proteomes" id="UP000321513">
    <property type="component" value="Unassembled WGS sequence"/>
</dbReference>
<sequence length="863" mass="97756">MHMIMESKSFIYRTETKRMHVKGKFLYAKNRKFYIKGVTYGTFKPDDNDVQFPDAETVEKDFSLMACEGMNAVRTYTVPPKYLLDTAERHQLKVMVGLPWEQHITFLDTKERKKDIVKRVKEGVVFCENHPAILCYTIGNEIPAPIVRWYGKAKIEAFLKSLYKAVKEVDPQGLVTYVNYPTTEYLDLSFLDFDCFNVYLETPEKLSKYISRLHNLSGDRPLVLAEIGLDSMRNGHEKQAEVLKWQIETVFGKGCAGMFVFAWTDEWWRGGFEIEDWDFGLVDRERRPKPALSAVVKAMAKVPFAGIQNFPFISVIVCSYNGSATIRDTMEGLVKLKYPKFEVIVVNDGSKDNLAQIVSEYPVKLINTSNRGLSSARNTGMYNAKGEILAYIDDDAYPDDHWLHYLAYAYNNSTHAAMGGPNIIPSEDGPIATCVANAPGGPVHVLETDEIAEHIPGCNLSVRKDVLMKIGGFDPMYRAAGDDVDVCWRIQEAGYTIGFHPSALVWHHRRNSLKAYWKQQQGYGKAEALLESKWPEKYNGFGHLTWAGRIYGNGFTLPINVKKGKVFHGTWGSALFQSVYQPAEGFLNCIPLMPEWYLLSTLFGVMACLGSLWTPLLALWPVFIASIAVIIIQGIISAVKNTSLSKGQEHNWKYFLLIVLLHIVQPVARLRGRIKNGLTPWRIRGAKASFKNLTLFKSKTLTHWNEVSWKSNETWLEEIEQNIIGLKARVKRGGDFDKWDIKTRNGLFSTAKGVLTVEEHGANKQYVKFRYWSKYSLGGLFLIGVLTAITTFALIDHSWIAGAILCFLTAAIFLKYILDSASVVNCIVTGFTNLAKLDEKESKLNIVHSEKVREEKEQYVGLF</sequence>
<evidence type="ECO:0000313" key="4">
    <source>
        <dbReference type="EMBL" id="GEO11780.1"/>
    </source>
</evidence>
<name>A0A512BIJ6_9BACT</name>
<reference evidence="4 5" key="1">
    <citation type="submission" date="2019-07" db="EMBL/GenBank/DDBJ databases">
        <title>Whole genome shotgun sequence of Segetibacter aerophilus NBRC 106135.</title>
        <authorList>
            <person name="Hosoyama A."/>
            <person name="Uohara A."/>
            <person name="Ohji S."/>
            <person name="Ichikawa N."/>
        </authorList>
    </citation>
    <scope>NUCLEOTIDE SEQUENCE [LARGE SCALE GENOMIC DNA]</scope>
    <source>
        <strain evidence="4 5">NBRC 106135</strain>
    </source>
</reference>
<dbReference type="SUPFAM" id="SSF53448">
    <property type="entry name" value="Nucleotide-diphospho-sugar transferases"/>
    <property type="match status" value="1"/>
</dbReference>
<accession>A0A512BIJ6</accession>
<dbReference type="GO" id="GO:0005975">
    <property type="term" value="P:carbohydrate metabolic process"/>
    <property type="evidence" value="ECO:0007669"/>
    <property type="project" value="InterPro"/>
</dbReference>
<gene>
    <name evidence="4" type="ORF">SAE01_42760</name>
</gene>
<keyword evidence="1" id="KW-1133">Transmembrane helix</keyword>
<dbReference type="GO" id="GO:0004553">
    <property type="term" value="F:hydrolase activity, hydrolyzing O-glycosyl compounds"/>
    <property type="evidence" value="ECO:0007669"/>
    <property type="project" value="InterPro"/>
</dbReference>
<organism evidence="4 5">
    <name type="scientific">Segetibacter aerophilus</name>
    <dbReference type="NCBI Taxonomy" id="670293"/>
    <lineage>
        <taxon>Bacteria</taxon>
        <taxon>Pseudomonadati</taxon>
        <taxon>Bacteroidota</taxon>
        <taxon>Chitinophagia</taxon>
        <taxon>Chitinophagales</taxon>
        <taxon>Chitinophagaceae</taxon>
        <taxon>Segetibacter</taxon>
    </lineage>
</organism>
<feature type="domain" description="Glycoside hydrolase family 2 catalytic" evidence="3">
    <location>
        <begin position="20"/>
        <end position="244"/>
    </location>
</feature>
<dbReference type="Pfam" id="PF02836">
    <property type="entry name" value="Glyco_hydro_2_C"/>
    <property type="match status" value="1"/>
</dbReference>
<dbReference type="InterPro" id="IPR001173">
    <property type="entry name" value="Glyco_trans_2-like"/>
</dbReference>
<dbReference type="SUPFAM" id="SSF51445">
    <property type="entry name" value="(Trans)glycosidases"/>
    <property type="match status" value="1"/>
</dbReference>
<keyword evidence="1" id="KW-0812">Transmembrane</keyword>
<evidence type="ECO:0000313" key="5">
    <source>
        <dbReference type="Proteomes" id="UP000321513"/>
    </source>
</evidence>
<feature type="transmembrane region" description="Helical" evidence="1">
    <location>
        <begin position="799"/>
        <end position="818"/>
    </location>
</feature>
<feature type="transmembrane region" description="Helical" evidence="1">
    <location>
        <begin position="620"/>
        <end position="639"/>
    </location>
</feature>
<proteinExistence type="predicted"/>
<keyword evidence="1" id="KW-0472">Membrane</keyword>
<protein>
    <recommendedName>
        <fullName evidence="6">Glycosyl transferase</fullName>
    </recommendedName>
</protein>
<evidence type="ECO:0008006" key="6">
    <source>
        <dbReference type="Google" id="ProtNLM"/>
    </source>
</evidence>
<dbReference type="InterPro" id="IPR029044">
    <property type="entry name" value="Nucleotide-diphossugar_trans"/>
</dbReference>